<name>A0A7S8MV65_9MICO</name>
<gene>
    <name evidence="1" type="ORF">IT882_10370</name>
</gene>
<dbReference type="Proteomes" id="UP000594480">
    <property type="component" value="Chromosome"/>
</dbReference>
<accession>A0A7S8MV65</accession>
<reference evidence="1 2" key="1">
    <citation type="submission" date="2020-11" db="EMBL/GenBank/DDBJ databases">
        <title>Amino acid is mineralized and recycled by bacteria in oceanic microbiome.</title>
        <authorList>
            <person name="Zheng L.Y."/>
        </authorList>
    </citation>
    <scope>NUCLEOTIDE SEQUENCE [LARGE SCALE GENOMIC DNA]</scope>
    <source>
        <strain evidence="1 2">A32-1</strain>
    </source>
</reference>
<protein>
    <submittedName>
        <fullName evidence="1">Uncharacterized protein</fullName>
    </submittedName>
</protein>
<evidence type="ECO:0000313" key="2">
    <source>
        <dbReference type="Proteomes" id="UP000594480"/>
    </source>
</evidence>
<dbReference type="RefSeq" id="WP_195691792.1">
    <property type="nucleotide sequence ID" value="NZ_CP064760.1"/>
</dbReference>
<dbReference type="EMBL" id="CP064760">
    <property type="protein sequence ID" value="QPE03699.1"/>
    <property type="molecule type" value="Genomic_DNA"/>
</dbReference>
<keyword evidence="2" id="KW-1185">Reference proteome</keyword>
<dbReference type="AlphaFoldDB" id="A0A7S8MV65"/>
<proteinExistence type="predicted"/>
<dbReference type="KEGG" id="msf:IT882_10370"/>
<evidence type="ECO:0000313" key="1">
    <source>
        <dbReference type="EMBL" id="QPE03699.1"/>
    </source>
</evidence>
<sequence length="81" mass="8297">MTVHEPGGELELGVQSSTGAQQAVGGAAAGGHVRVQNVDRSCRCRGKPLQVDGRIADGDGMPIDDADDRGNAARIIEEEAG</sequence>
<organism evidence="1 2">
    <name type="scientific">Microbacterium schleiferi</name>
    <dbReference type="NCBI Taxonomy" id="69362"/>
    <lineage>
        <taxon>Bacteria</taxon>
        <taxon>Bacillati</taxon>
        <taxon>Actinomycetota</taxon>
        <taxon>Actinomycetes</taxon>
        <taxon>Micrococcales</taxon>
        <taxon>Microbacteriaceae</taxon>
        <taxon>Microbacterium</taxon>
    </lineage>
</organism>